<dbReference type="PRINTS" id="PR00064">
    <property type="entry name" value="RIBOSOMALL35"/>
</dbReference>
<evidence type="ECO:0000256" key="4">
    <source>
        <dbReference type="HAMAP-Rule" id="MF_00514"/>
    </source>
</evidence>
<proteinExistence type="inferred from homology"/>
<reference evidence="6 7" key="1">
    <citation type="submission" date="2024-09" db="EMBL/GenBank/DDBJ databases">
        <title>Floridaenema gen nov. (Aerosakkonemataceae, Aerosakkonematales ord. nov., Cyanobacteria) from benthic tropical and subtropical fresh waters, with the description of four new species.</title>
        <authorList>
            <person name="Moretto J.A."/>
            <person name="Berthold D.E."/>
            <person name="Lefler F.W."/>
            <person name="Huang I.-S."/>
            <person name="Laughinghouse H. IV."/>
        </authorList>
    </citation>
    <scope>NUCLEOTIDE SEQUENCE [LARGE SCALE GENOMIC DNA]</scope>
    <source>
        <strain evidence="6 7">BLCC-F167</strain>
    </source>
</reference>
<evidence type="ECO:0000256" key="5">
    <source>
        <dbReference type="RuleBase" id="RU000568"/>
    </source>
</evidence>
<dbReference type="Pfam" id="PF01632">
    <property type="entry name" value="Ribosomal_L35p"/>
    <property type="match status" value="1"/>
</dbReference>
<dbReference type="SUPFAM" id="SSF143034">
    <property type="entry name" value="L35p-like"/>
    <property type="match status" value="1"/>
</dbReference>
<evidence type="ECO:0000313" key="7">
    <source>
        <dbReference type="Proteomes" id="UP001576780"/>
    </source>
</evidence>
<dbReference type="Gene3D" id="4.10.410.60">
    <property type="match status" value="1"/>
</dbReference>
<dbReference type="EMBL" id="JBHFNT010000219">
    <property type="protein sequence ID" value="MFB2837744.1"/>
    <property type="molecule type" value="Genomic_DNA"/>
</dbReference>
<dbReference type="PROSITE" id="PS00936">
    <property type="entry name" value="RIBOSOMAL_L35"/>
    <property type="match status" value="1"/>
</dbReference>
<dbReference type="Proteomes" id="UP001576780">
    <property type="component" value="Unassembled WGS sequence"/>
</dbReference>
<dbReference type="RefSeq" id="WP_413280083.1">
    <property type="nucleotide sequence ID" value="NZ_JBHFNT010000219.1"/>
</dbReference>
<comment type="similarity">
    <text evidence="1 4 5">Belongs to the bacterial ribosomal protein bL35 family.</text>
</comment>
<protein>
    <recommendedName>
        <fullName evidence="4">Large ribosomal subunit protein bL35</fullName>
    </recommendedName>
</protein>
<dbReference type="NCBIfam" id="TIGR00001">
    <property type="entry name" value="rpmI_bact"/>
    <property type="match status" value="1"/>
</dbReference>
<sequence length="65" mass="7742">MPKVKTRRSAAKRFRTTGSGKIVRRRAFKNHLLHHKTAKRKRDLSKLTLVDERDEDNVRLMLPYL</sequence>
<dbReference type="InterPro" id="IPR021137">
    <property type="entry name" value="Ribosomal_bL35-like"/>
</dbReference>
<dbReference type="InterPro" id="IPR018265">
    <property type="entry name" value="Ribosomal_bL35_CS"/>
</dbReference>
<dbReference type="HAMAP" id="MF_00514">
    <property type="entry name" value="Ribosomal_bL35"/>
    <property type="match status" value="1"/>
</dbReference>
<dbReference type="InterPro" id="IPR037229">
    <property type="entry name" value="Ribosomal_bL35_sf"/>
</dbReference>
<accession>A0ABV4WRM5</accession>
<gene>
    <name evidence="4 6" type="primary">rpmI</name>
    <name evidence="4" type="synonym">rpl35</name>
    <name evidence="6" type="ORF">ACE1CA_24855</name>
</gene>
<evidence type="ECO:0000256" key="1">
    <source>
        <dbReference type="ARBA" id="ARBA00006598"/>
    </source>
</evidence>
<dbReference type="PANTHER" id="PTHR33343">
    <property type="entry name" value="54S RIBOSOMAL PROTEIN BL35M"/>
    <property type="match status" value="1"/>
</dbReference>
<evidence type="ECO:0000313" key="6">
    <source>
        <dbReference type="EMBL" id="MFB2837744.1"/>
    </source>
</evidence>
<keyword evidence="7" id="KW-1185">Reference proteome</keyword>
<keyword evidence="2 4" id="KW-0689">Ribosomal protein</keyword>
<keyword evidence="3 4" id="KW-0687">Ribonucleoprotein</keyword>
<evidence type="ECO:0000256" key="3">
    <source>
        <dbReference type="ARBA" id="ARBA00023274"/>
    </source>
</evidence>
<name>A0ABV4WRM5_9CYAN</name>
<comment type="caution">
    <text evidence="6">The sequence shown here is derived from an EMBL/GenBank/DDBJ whole genome shotgun (WGS) entry which is preliminary data.</text>
</comment>
<dbReference type="InterPro" id="IPR001706">
    <property type="entry name" value="Ribosomal_bL35"/>
</dbReference>
<organism evidence="6 7">
    <name type="scientific">Floridaenema evergladense BLCC-F167</name>
    <dbReference type="NCBI Taxonomy" id="3153639"/>
    <lineage>
        <taxon>Bacteria</taxon>
        <taxon>Bacillati</taxon>
        <taxon>Cyanobacteriota</taxon>
        <taxon>Cyanophyceae</taxon>
        <taxon>Oscillatoriophycideae</taxon>
        <taxon>Aerosakkonematales</taxon>
        <taxon>Aerosakkonemataceae</taxon>
        <taxon>Floridanema</taxon>
        <taxon>Floridanema evergladense</taxon>
    </lineage>
</organism>
<evidence type="ECO:0000256" key="2">
    <source>
        <dbReference type="ARBA" id="ARBA00022980"/>
    </source>
</evidence>
<dbReference type="GO" id="GO:0005840">
    <property type="term" value="C:ribosome"/>
    <property type="evidence" value="ECO:0007669"/>
    <property type="project" value="UniProtKB-KW"/>
</dbReference>
<dbReference type="PANTHER" id="PTHR33343:SF1">
    <property type="entry name" value="LARGE RIBOSOMAL SUBUNIT PROTEIN BL35M"/>
    <property type="match status" value="1"/>
</dbReference>